<evidence type="ECO:0000313" key="2">
    <source>
        <dbReference type="EMBL" id="QNR22747.1"/>
    </source>
</evidence>
<dbReference type="Pfam" id="PF00756">
    <property type="entry name" value="Esterase"/>
    <property type="match status" value="1"/>
</dbReference>
<evidence type="ECO:0000256" key="1">
    <source>
        <dbReference type="SAM" id="SignalP"/>
    </source>
</evidence>
<dbReference type="InterPro" id="IPR000801">
    <property type="entry name" value="Esterase-like"/>
</dbReference>
<name>A0A7H0VAJ9_9FLAO</name>
<dbReference type="PANTHER" id="PTHR48098:SF6">
    <property type="entry name" value="FERRI-BACILLIBACTIN ESTERASE BESA"/>
    <property type="match status" value="1"/>
</dbReference>
<proteinExistence type="predicted"/>
<dbReference type="RefSeq" id="WP_210757314.1">
    <property type="nucleotide sequence ID" value="NZ_CP060139.1"/>
</dbReference>
<dbReference type="Gene3D" id="3.40.50.1820">
    <property type="entry name" value="alpha/beta hydrolase"/>
    <property type="match status" value="1"/>
</dbReference>
<dbReference type="Proteomes" id="UP000516305">
    <property type="component" value="Chromosome"/>
</dbReference>
<gene>
    <name evidence="2" type="ORF">H4K34_10170</name>
</gene>
<sequence>MSAKTLWVVLFSLFAWSGFAQTTILIHQKGEYPLPQDFYLAGSFNNWNPADSNFRFENGSLTLNLPDEAVEAKITGGNWELAEAFADGSPRPNRVLDLSADSLHLYWEAWEDHEEHPPRGLHLLPESDSLFYNNAYRKIWIYLPEGYEKARRDFPVMYFQDAQNLFRGLRGSSRKWNLAQCLDSLQLPLIVVAINHGGENRIRELSAFENEEYGGGDGYEYLDFIVNQVKPYIDAHYPVKTEREYTYIGGSSLGGLISLTALEAWPEVFGGALVFSPAYWFNPEVPELVAEHGSQEPTLIYQMIGTKEGNKSGEAVQRTLKCRAILDNMHPNWQIHTKVVADGEHNEDLWREQLPKALVWFFEQAPLKKYRHAGKRP</sequence>
<keyword evidence="2" id="KW-0378">Hydrolase</keyword>
<dbReference type="KEGG" id="chyd:H4K34_10170"/>
<reference evidence="2 3" key="1">
    <citation type="submission" date="2020-08" db="EMBL/GenBank/DDBJ databases">
        <title>Croceimicrobium hydrocarbonivorans gen. nov., sp. nov., a novel marine bacterium isolated from a bacterial consortium that degrades polyethylene terephthalate.</title>
        <authorList>
            <person name="Liu R."/>
        </authorList>
    </citation>
    <scope>NUCLEOTIDE SEQUENCE [LARGE SCALE GENOMIC DNA]</scope>
    <source>
        <strain evidence="2 3">A20-9</strain>
    </source>
</reference>
<dbReference type="AlphaFoldDB" id="A0A7H0VAJ9"/>
<dbReference type="EMBL" id="CP060139">
    <property type="protein sequence ID" value="QNR22747.1"/>
    <property type="molecule type" value="Genomic_DNA"/>
</dbReference>
<dbReference type="InterPro" id="IPR029058">
    <property type="entry name" value="AB_hydrolase_fold"/>
</dbReference>
<dbReference type="SUPFAM" id="SSF53474">
    <property type="entry name" value="alpha/beta-Hydrolases"/>
    <property type="match status" value="1"/>
</dbReference>
<organism evidence="2 3">
    <name type="scientific">Croceimicrobium hydrocarbonivorans</name>
    <dbReference type="NCBI Taxonomy" id="2761580"/>
    <lineage>
        <taxon>Bacteria</taxon>
        <taxon>Pseudomonadati</taxon>
        <taxon>Bacteroidota</taxon>
        <taxon>Flavobacteriia</taxon>
        <taxon>Flavobacteriales</taxon>
        <taxon>Owenweeksiaceae</taxon>
        <taxon>Croceimicrobium</taxon>
    </lineage>
</organism>
<dbReference type="PANTHER" id="PTHR48098">
    <property type="entry name" value="ENTEROCHELIN ESTERASE-RELATED"/>
    <property type="match status" value="1"/>
</dbReference>
<keyword evidence="3" id="KW-1185">Reference proteome</keyword>
<dbReference type="GO" id="GO:0016787">
    <property type="term" value="F:hydrolase activity"/>
    <property type="evidence" value="ECO:0007669"/>
    <property type="project" value="UniProtKB-KW"/>
</dbReference>
<keyword evidence="1" id="KW-0732">Signal</keyword>
<dbReference type="InterPro" id="IPR050583">
    <property type="entry name" value="Mycobacterial_A85_antigen"/>
</dbReference>
<protein>
    <submittedName>
        <fullName evidence="2">Alpha/beta hydrolase</fullName>
    </submittedName>
</protein>
<accession>A0A7H0VAJ9</accession>
<feature type="signal peptide" evidence="1">
    <location>
        <begin position="1"/>
        <end position="20"/>
    </location>
</feature>
<feature type="chain" id="PRO_5028848178" evidence="1">
    <location>
        <begin position="21"/>
        <end position="377"/>
    </location>
</feature>
<evidence type="ECO:0000313" key="3">
    <source>
        <dbReference type="Proteomes" id="UP000516305"/>
    </source>
</evidence>